<dbReference type="FunFam" id="1.20.1050.10:FF:000004">
    <property type="entry name" value="Glutathione S-transferase F2"/>
    <property type="match status" value="1"/>
</dbReference>
<dbReference type="EC" id="2.5.1.18" evidence="2"/>
<proteinExistence type="inferred from homology"/>
<dbReference type="GO" id="GO:0006749">
    <property type="term" value="P:glutathione metabolic process"/>
    <property type="evidence" value="ECO:0007669"/>
    <property type="project" value="TreeGrafter"/>
</dbReference>
<feature type="domain" description="GST N-terminal" evidence="5">
    <location>
        <begin position="2"/>
        <end position="83"/>
    </location>
</feature>
<dbReference type="PROSITE" id="PS50404">
    <property type="entry name" value="GST_NTER"/>
    <property type="match status" value="1"/>
</dbReference>
<gene>
    <name evidence="7" type="ORF">L1049_005045</name>
</gene>
<name>A0AAP0RQM4_LIQFO</name>
<protein>
    <recommendedName>
        <fullName evidence="2">glutathione transferase</fullName>
        <ecNumber evidence="2">2.5.1.18</ecNumber>
    </recommendedName>
</protein>
<dbReference type="Gene3D" id="3.40.30.10">
    <property type="entry name" value="Glutaredoxin"/>
    <property type="match status" value="1"/>
</dbReference>
<dbReference type="InterPro" id="IPR010987">
    <property type="entry name" value="Glutathione-S-Trfase_C-like"/>
</dbReference>
<dbReference type="Pfam" id="PF02798">
    <property type="entry name" value="GST_N"/>
    <property type="match status" value="1"/>
</dbReference>
<feature type="domain" description="GST C-terminal" evidence="6">
    <location>
        <begin position="90"/>
        <end position="182"/>
    </location>
</feature>
<organism evidence="7 8">
    <name type="scientific">Liquidambar formosana</name>
    <name type="common">Formosan gum</name>
    <dbReference type="NCBI Taxonomy" id="63359"/>
    <lineage>
        <taxon>Eukaryota</taxon>
        <taxon>Viridiplantae</taxon>
        <taxon>Streptophyta</taxon>
        <taxon>Embryophyta</taxon>
        <taxon>Tracheophyta</taxon>
        <taxon>Spermatophyta</taxon>
        <taxon>Magnoliopsida</taxon>
        <taxon>eudicotyledons</taxon>
        <taxon>Gunneridae</taxon>
        <taxon>Pentapetalae</taxon>
        <taxon>Saxifragales</taxon>
        <taxon>Altingiaceae</taxon>
        <taxon>Liquidambar</taxon>
    </lineage>
</organism>
<dbReference type="InterPro" id="IPR004046">
    <property type="entry name" value="GST_C"/>
</dbReference>
<evidence type="ECO:0000256" key="2">
    <source>
        <dbReference type="ARBA" id="ARBA00012452"/>
    </source>
</evidence>
<accession>A0AAP0RQM4</accession>
<dbReference type="InterPro" id="IPR036249">
    <property type="entry name" value="Thioredoxin-like_sf"/>
</dbReference>
<keyword evidence="8" id="KW-1185">Reference proteome</keyword>
<evidence type="ECO:0000259" key="5">
    <source>
        <dbReference type="PROSITE" id="PS50404"/>
    </source>
</evidence>
<evidence type="ECO:0000259" key="6">
    <source>
        <dbReference type="PROSITE" id="PS50405"/>
    </source>
</evidence>
<dbReference type="EMBL" id="JBBPBK010000007">
    <property type="protein sequence ID" value="KAK9282133.1"/>
    <property type="molecule type" value="Genomic_DNA"/>
</dbReference>
<dbReference type="InterPro" id="IPR036282">
    <property type="entry name" value="Glutathione-S-Trfase_C_sf"/>
</dbReference>
<dbReference type="GO" id="GO:0004364">
    <property type="term" value="F:glutathione transferase activity"/>
    <property type="evidence" value="ECO:0007669"/>
    <property type="project" value="UniProtKB-EC"/>
</dbReference>
<dbReference type="SUPFAM" id="SSF52833">
    <property type="entry name" value="Thioredoxin-like"/>
    <property type="match status" value="1"/>
</dbReference>
<comment type="catalytic activity">
    <reaction evidence="4">
        <text>RX + glutathione = an S-substituted glutathione + a halide anion + H(+)</text>
        <dbReference type="Rhea" id="RHEA:16437"/>
        <dbReference type="ChEBI" id="CHEBI:15378"/>
        <dbReference type="ChEBI" id="CHEBI:16042"/>
        <dbReference type="ChEBI" id="CHEBI:17792"/>
        <dbReference type="ChEBI" id="CHEBI:57925"/>
        <dbReference type="ChEBI" id="CHEBI:90779"/>
        <dbReference type="EC" id="2.5.1.18"/>
    </reaction>
</comment>
<dbReference type="InterPro" id="IPR004045">
    <property type="entry name" value="Glutathione_S-Trfase_N"/>
</dbReference>
<dbReference type="AlphaFoldDB" id="A0AAP0RQM4"/>
<evidence type="ECO:0000256" key="4">
    <source>
        <dbReference type="ARBA" id="ARBA00047960"/>
    </source>
</evidence>
<dbReference type="Pfam" id="PF00043">
    <property type="entry name" value="GST_C"/>
    <property type="match status" value="1"/>
</dbReference>
<dbReference type="PANTHER" id="PTHR43900:SF56">
    <property type="entry name" value="GLUTATHIONE TRANSFERASE"/>
    <property type="match status" value="1"/>
</dbReference>
<reference evidence="7 8" key="1">
    <citation type="journal article" date="2024" name="Plant J.">
        <title>Genome sequences and population genomics reveal climatic adaptation and genomic divergence between two closely related sweetgum species.</title>
        <authorList>
            <person name="Xu W.Q."/>
            <person name="Ren C.Q."/>
            <person name="Zhang X.Y."/>
            <person name="Comes H.P."/>
            <person name="Liu X.H."/>
            <person name="Li Y.G."/>
            <person name="Kettle C.J."/>
            <person name="Jalonen R."/>
            <person name="Gaisberger H."/>
            <person name="Ma Y.Z."/>
            <person name="Qiu Y.X."/>
        </authorList>
    </citation>
    <scope>NUCLEOTIDE SEQUENCE [LARGE SCALE GENOMIC DNA]</scope>
    <source>
        <strain evidence="7">Hangzhou</strain>
    </source>
</reference>
<dbReference type="SFLD" id="SFLDS00019">
    <property type="entry name" value="Glutathione_Transferase_(cytos"/>
    <property type="match status" value="1"/>
</dbReference>
<dbReference type="PROSITE" id="PS50405">
    <property type="entry name" value="GST_CTER"/>
    <property type="match status" value="1"/>
</dbReference>
<comment type="similarity">
    <text evidence="1">Belongs to the GST superfamily. Phi family.</text>
</comment>
<evidence type="ECO:0000313" key="7">
    <source>
        <dbReference type="EMBL" id="KAK9282133.1"/>
    </source>
</evidence>
<dbReference type="GO" id="GO:0043295">
    <property type="term" value="F:glutathione binding"/>
    <property type="evidence" value="ECO:0007669"/>
    <property type="project" value="TreeGrafter"/>
</dbReference>
<comment type="caution">
    <text evidence="7">The sequence shown here is derived from an EMBL/GenBank/DDBJ whole genome shotgun (WGS) entry which is preliminary data.</text>
</comment>
<evidence type="ECO:0000256" key="1">
    <source>
        <dbReference type="ARBA" id="ARBA00010128"/>
    </source>
</evidence>
<dbReference type="GO" id="GO:0005737">
    <property type="term" value="C:cytoplasm"/>
    <property type="evidence" value="ECO:0007669"/>
    <property type="project" value="TreeGrafter"/>
</dbReference>
<keyword evidence="3" id="KW-0808">Transferase</keyword>
<dbReference type="PANTHER" id="PTHR43900">
    <property type="entry name" value="GLUTATHIONE S-TRANSFERASE RHO"/>
    <property type="match status" value="1"/>
</dbReference>
<evidence type="ECO:0000313" key="8">
    <source>
        <dbReference type="Proteomes" id="UP001415857"/>
    </source>
</evidence>
<dbReference type="Gene3D" id="1.20.1050.10">
    <property type="match status" value="1"/>
</dbReference>
<dbReference type="GO" id="GO:0009407">
    <property type="term" value="P:toxin catabolic process"/>
    <property type="evidence" value="ECO:0007669"/>
    <property type="project" value="UniProtKB-ARBA"/>
</dbReference>
<sequence>MAVRKVYGSLNSPATLKVLACLFEHDLDFEFISVNLKDGEHKRKPFLTMNPFGQVPVLEDGEFKQFESRAIIRCMAHEFGKKGQELIYWDGRKQAIVANWVDVEDHQFEPPALKLIYELVVKPKNSLAPDEGVVAEAEAKLAKVLDIYEVRLTKFKYLASDKYTIVDLLHLPNLQSLMGTPG</sequence>
<dbReference type="Proteomes" id="UP001415857">
    <property type="component" value="Unassembled WGS sequence"/>
</dbReference>
<dbReference type="InterPro" id="IPR040079">
    <property type="entry name" value="Glutathione_S-Trfase"/>
</dbReference>
<evidence type="ECO:0000256" key="3">
    <source>
        <dbReference type="ARBA" id="ARBA00022679"/>
    </source>
</evidence>
<dbReference type="SFLD" id="SFLDG00358">
    <property type="entry name" value="Main_(cytGST)"/>
    <property type="match status" value="1"/>
</dbReference>
<dbReference type="FunFam" id="3.40.30.10:FF:000016">
    <property type="entry name" value="Glutathione S-transferase F2"/>
    <property type="match status" value="1"/>
</dbReference>
<dbReference type="SUPFAM" id="SSF47616">
    <property type="entry name" value="GST C-terminal domain-like"/>
    <property type="match status" value="1"/>
</dbReference>